<comment type="caution">
    <text evidence="2">The sequence shown here is derived from an EMBL/GenBank/DDBJ whole genome shotgun (WGS) entry which is preliminary data.</text>
</comment>
<dbReference type="RefSeq" id="WP_194121959.1">
    <property type="nucleotide sequence ID" value="NZ_JACYGY010000001.1"/>
</dbReference>
<proteinExistence type="predicted"/>
<feature type="transmembrane region" description="Helical" evidence="1">
    <location>
        <begin position="431"/>
        <end position="451"/>
    </location>
</feature>
<dbReference type="Proteomes" id="UP000634134">
    <property type="component" value="Unassembled WGS sequence"/>
</dbReference>
<dbReference type="SUPFAM" id="SSF82714">
    <property type="entry name" value="Multidrug efflux transporter AcrB TolC docking domain, DN and DC subdomains"/>
    <property type="match status" value="2"/>
</dbReference>
<organism evidence="2 3">
    <name type="scientific">Dyadobacter subterraneus</name>
    <dbReference type="NCBI Taxonomy" id="2773304"/>
    <lineage>
        <taxon>Bacteria</taxon>
        <taxon>Pseudomonadati</taxon>
        <taxon>Bacteroidota</taxon>
        <taxon>Cytophagia</taxon>
        <taxon>Cytophagales</taxon>
        <taxon>Spirosomataceae</taxon>
        <taxon>Dyadobacter</taxon>
    </lineage>
</organism>
<sequence length="1042" mass="113141">MSITELSIKRPLLITVIFVTLILFGLISYNSLSLNLLPKFTTNMVSVNTTYTGASPEEVLTSVTKPLEDALSSVEGVDAISSSSQEGSSSISLELTNSVSTSDAQLDAERKINQLLSSLPQGVDDPVVSRMSSDDEAILKLSISSDMSDTELYDFIDNEIKPLLTNVPGVSDVSVIGGTKRQINVEIDNDKLKAYNLSLLEVNSVVSSSGATFPSGKIESRNNRYSLDLNAKVQTVEQLRNVVVRQNTDGSRVLLKDVASITDGKETATQLNRLNSEPAIGIEIKKQSDANTVQVSKLAKQRLEELKISYAADNFDYHIASDQSIYTQASADAVVHDLVLAIVIVSFVMLFFLHSVRSSTFVLVALPSAMIPSFILMWVFGFSLNMMTLMALSLVVGVLVDDSIVILENIFRHMEMGKDKRTAALDGRNEIGFTAVAITLVDVVVFLPLGFVGGMIGNIVKEYALVVVFSTLMSLFVAFTLTPLLASRLAKLPHLSKTSLWGKTNIWFESLIDDFRAFYSRILIWSLSHKRYVIIAISFLITSSIALIPAGFVGTEFIPQSDRGELNIQIDLAGNTPLKETNAKVAQIEGIILKHPEVVNVFSKVGTQSGASMGSNASSNSNLAEISIQLTDVNERAISTVNFGRKVRDEIMQIPGVKPTIKTVGMTGNASFDIQMDIQGVNRDSIMKAAAIVKNIFEKTAGTDYVQYSSKEAKPQVSIMLDHDKMASYAVTVNDVGSAVQYAFSGSDNAKFRDDGEEYVINLQLDGSNSTTMEDVKRFNVKNSRGATIPLEAIATITETSSQSVLERKDRLNSVTINAIAVGRASGSISDDIKKELKKVKFPAGAEVVEAGFGKNQSDAFGSLFMAVGLGILLIYLIMVALYESIVYPFVVLFSLPVAIIGAILALALTLHTINLFSILGIIMLLGLVAKNAILIVDFTNQEKQKGKSVKDALVEAGRERLRPILMTTLAMILGMLPMALSTDAGSETKNGMAWVIIGGLTSSLIFTLVLVPVMYTIIDKWKDRFNSIFQKDSTLARNPGL</sequence>
<dbReference type="PANTHER" id="PTHR32063:SF0">
    <property type="entry name" value="SWARMING MOTILITY PROTEIN SWRC"/>
    <property type="match status" value="1"/>
</dbReference>
<dbReference type="Gene3D" id="3.30.70.1430">
    <property type="entry name" value="Multidrug efflux transporter AcrB pore domain"/>
    <property type="match status" value="2"/>
</dbReference>
<dbReference type="SUPFAM" id="SSF82866">
    <property type="entry name" value="Multidrug efflux transporter AcrB transmembrane domain"/>
    <property type="match status" value="2"/>
</dbReference>
<keyword evidence="1" id="KW-0812">Transmembrane</keyword>
<dbReference type="PRINTS" id="PR00702">
    <property type="entry name" value="ACRIFLAVINRP"/>
</dbReference>
<keyword evidence="1" id="KW-1133">Transmembrane helix</keyword>
<dbReference type="SUPFAM" id="SSF82693">
    <property type="entry name" value="Multidrug efflux transporter AcrB pore domain, PN1, PN2, PC1 and PC2 subdomains"/>
    <property type="match status" value="3"/>
</dbReference>
<dbReference type="InterPro" id="IPR001036">
    <property type="entry name" value="Acrflvin-R"/>
</dbReference>
<evidence type="ECO:0000313" key="3">
    <source>
        <dbReference type="Proteomes" id="UP000634134"/>
    </source>
</evidence>
<dbReference type="Gene3D" id="3.30.70.1440">
    <property type="entry name" value="Multidrug efflux transporter AcrB pore domain"/>
    <property type="match status" value="1"/>
</dbReference>
<dbReference type="Gene3D" id="3.30.2090.10">
    <property type="entry name" value="Multidrug efflux transporter AcrB TolC docking domain, DN and DC subdomains"/>
    <property type="match status" value="2"/>
</dbReference>
<accession>A0ABR9WED6</accession>
<keyword evidence="3" id="KW-1185">Reference proteome</keyword>
<dbReference type="PANTHER" id="PTHR32063">
    <property type="match status" value="1"/>
</dbReference>
<dbReference type="Gene3D" id="3.30.70.1320">
    <property type="entry name" value="Multidrug efflux transporter AcrB pore domain like"/>
    <property type="match status" value="1"/>
</dbReference>
<name>A0ABR9WED6_9BACT</name>
<feature type="transmembrane region" description="Helical" evidence="1">
    <location>
        <begin position="463"/>
        <end position="486"/>
    </location>
</feature>
<feature type="transmembrane region" description="Helical" evidence="1">
    <location>
        <begin position="993"/>
        <end position="1019"/>
    </location>
</feature>
<protein>
    <submittedName>
        <fullName evidence="2">Efflux RND transporter permease subunit</fullName>
    </submittedName>
</protein>
<dbReference type="InterPro" id="IPR027463">
    <property type="entry name" value="AcrB_DN_DC_subdom"/>
</dbReference>
<gene>
    <name evidence="2" type="ORF">IEE83_18390</name>
</gene>
<reference evidence="3" key="1">
    <citation type="submission" date="2023-07" db="EMBL/GenBank/DDBJ databases">
        <title>Dyadobacter sp. nov 'subterranea' isolated from contaminted grondwater.</title>
        <authorList>
            <person name="Szabo I."/>
            <person name="Al-Omari J."/>
            <person name="Szerdahelyi S.G."/>
            <person name="Rado J."/>
        </authorList>
    </citation>
    <scope>NUCLEOTIDE SEQUENCE [LARGE SCALE GENOMIC DNA]</scope>
    <source>
        <strain evidence="3">UP-52</strain>
    </source>
</reference>
<evidence type="ECO:0000313" key="2">
    <source>
        <dbReference type="EMBL" id="MBE9463857.1"/>
    </source>
</evidence>
<feature type="transmembrane region" description="Helical" evidence="1">
    <location>
        <begin position="962"/>
        <end position="981"/>
    </location>
</feature>
<feature type="transmembrane region" description="Helical" evidence="1">
    <location>
        <begin position="333"/>
        <end position="353"/>
    </location>
</feature>
<feature type="transmembrane region" description="Helical" evidence="1">
    <location>
        <begin position="890"/>
        <end position="911"/>
    </location>
</feature>
<feature type="transmembrane region" description="Helical" evidence="1">
    <location>
        <begin position="860"/>
        <end position="883"/>
    </location>
</feature>
<keyword evidence="1" id="KW-0472">Membrane</keyword>
<dbReference type="Gene3D" id="1.20.1640.10">
    <property type="entry name" value="Multidrug efflux transporter AcrB transmembrane domain"/>
    <property type="match status" value="2"/>
</dbReference>
<evidence type="ECO:0000256" key="1">
    <source>
        <dbReference type="SAM" id="Phobius"/>
    </source>
</evidence>
<dbReference type="Pfam" id="PF00873">
    <property type="entry name" value="ACR_tran"/>
    <property type="match status" value="1"/>
</dbReference>
<feature type="transmembrane region" description="Helical" evidence="1">
    <location>
        <begin position="360"/>
        <end position="380"/>
    </location>
</feature>
<feature type="transmembrane region" description="Helical" evidence="1">
    <location>
        <begin position="12"/>
        <end position="32"/>
    </location>
</feature>
<feature type="transmembrane region" description="Helical" evidence="1">
    <location>
        <begin position="386"/>
        <end position="411"/>
    </location>
</feature>
<feature type="transmembrane region" description="Helical" evidence="1">
    <location>
        <begin position="532"/>
        <end position="553"/>
    </location>
</feature>
<dbReference type="EMBL" id="JACYGY010000001">
    <property type="protein sequence ID" value="MBE9463857.1"/>
    <property type="molecule type" value="Genomic_DNA"/>
</dbReference>
<feature type="transmembrane region" description="Helical" evidence="1">
    <location>
        <begin position="917"/>
        <end position="941"/>
    </location>
</feature>